<evidence type="ECO:0000259" key="5">
    <source>
        <dbReference type="SMART" id="SM00479"/>
    </source>
</evidence>
<keyword evidence="3" id="KW-0269">Exonuclease</keyword>
<evidence type="ECO:0000313" key="7">
    <source>
        <dbReference type="Proteomes" id="UP000325780"/>
    </source>
</evidence>
<dbReference type="SMART" id="SM00479">
    <property type="entry name" value="EXOIII"/>
    <property type="match status" value="1"/>
</dbReference>
<dbReference type="OrthoDB" id="16516at2759"/>
<accession>A0A5N6U532</accession>
<dbReference type="Pfam" id="PF00929">
    <property type="entry name" value="RNase_T"/>
    <property type="match status" value="1"/>
</dbReference>
<feature type="compositionally biased region" description="Basic residues" evidence="4">
    <location>
        <begin position="15"/>
        <end position="24"/>
    </location>
</feature>
<dbReference type="GO" id="GO:0004527">
    <property type="term" value="F:exonuclease activity"/>
    <property type="evidence" value="ECO:0007669"/>
    <property type="project" value="UniProtKB-KW"/>
</dbReference>
<keyword evidence="7" id="KW-1185">Reference proteome</keyword>
<evidence type="ECO:0000313" key="6">
    <source>
        <dbReference type="EMBL" id="KAE8153321.1"/>
    </source>
</evidence>
<dbReference type="Gene3D" id="3.30.420.10">
    <property type="entry name" value="Ribonuclease H-like superfamily/Ribonuclease H"/>
    <property type="match status" value="1"/>
</dbReference>
<dbReference type="InterPro" id="IPR012337">
    <property type="entry name" value="RNaseH-like_sf"/>
</dbReference>
<feature type="domain" description="Exonuclease" evidence="5">
    <location>
        <begin position="126"/>
        <end position="299"/>
    </location>
</feature>
<sequence length="336" mass="36964">MSANTSTQTGGRPSPKGKKGKKWAKVNLHAETKTAATNAKDTPGSLQGSQQSQRTNGPWNKGKGSTRQSPPVETKTAVDKWWSTLTRDVQVQVLRDLETLHAQMNHCFGRVRQAESDMAMPTTRRAVVAIDCEMVQTGTTREVVEVCAVDVLTGEVLVETGVIPNAPVTNWCTKWSGMTPGRLRSLERMGKAVHGWQEARKVVHRFVDEHTIIVGHAVQNDLEVLHMVHTRILDTALVTQAAVTREISPASCTRTWKLKALCEDLLGLGIQRSGKGHDCLEDTRATREVLLSCVRCPEKLQKWAVQQSDVVLCGPSAWSSSDGGDLETYNSVEDFM</sequence>
<name>A0A5N6U532_ASPAV</name>
<dbReference type="Proteomes" id="UP000325780">
    <property type="component" value="Unassembled WGS sequence"/>
</dbReference>
<dbReference type="CDD" id="cd06137">
    <property type="entry name" value="DEDDh_RNase"/>
    <property type="match status" value="1"/>
</dbReference>
<evidence type="ECO:0000256" key="4">
    <source>
        <dbReference type="SAM" id="MobiDB-lite"/>
    </source>
</evidence>
<dbReference type="GO" id="GO:0005634">
    <property type="term" value="C:nucleus"/>
    <property type="evidence" value="ECO:0007669"/>
    <property type="project" value="TreeGrafter"/>
</dbReference>
<keyword evidence="1" id="KW-0540">Nuclease</keyword>
<feature type="compositionally biased region" description="Polar residues" evidence="4">
    <location>
        <begin position="34"/>
        <end position="71"/>
    </location>
</feature>
<organism evidence="6 7">
    <name type="scientific">Aspergillus avenaceus</name>
    <dbReference type="NCBI Taxonomy" id="36643"/>
    <lineage>
        <taxon>Eukaryota</taxon>
        <taxon>Fungi</taxon>
        <taxon>Dikarya</taxon>
        <taxon>Ascomycota</taxon>
        <taxon>Pezizomycotina</taxon>
        <taxon>Eurotiomycetes</taxon>
        <taxon>Eurotiomycetidae</taxon>
        <taxon>Eurotiales</taxon>
        <taxon>Aspergillaceae</taxon>
        <taxon>Aspergillus</taxon>
        <taxon>Aspergillus subgen. Circumdati</taxon>
    </lineage>
</organism>
<reference evidence="6 7" key="1">
    <citation type="submission" date="2019-04" db="EMBL/GenBank/DDBJ databases">
        <title>Friends and foes A comparative genomics study of 23 Aspergillus species from section Flavi.</title>
        <authorList>
            <consortium name="DOE Joint Genome Institute"/>
            <person name="Kjaerbolling I."/>
            <person name="Vesth T."/>
            <person name="Frisvad J.C."/>
            <person name="Nybo J.L."/>
            <person name="Theobald S."/>
            <person name="Kildgaard S."/>
            <person name="Isbrandt T."/>
            <person name="Kuo A."/>
            <person name="Sato A."/>
            <person name="Lyhne E.K."/>
            <person name="Kogle M.E."/>
            <person name="Wiebenga A."/>
            <person name="Kun R.S."/>
            <person name="Lubbers R.J."/>
            <person name="Makela M.R."/>
            <person name="Barry K."/>
            <person name="Chovatia M."/>
            <person name="Clum A."/>
            <person name="Daum C."/>
            <person name="Haridas S."/>
            <person name="He G."/>
            <person name="LaButti K."/>
            <person name="Lipzen A."/>
            <person name="Mondo S."/>
            <person name="Riley R."/>
            <person name="Salamov A."/>
            <person name="Simmons B.A."/>
            <person name="Magnuson J.K."/>
            <person name="Henrissat B."/>
            <person name="Mortensen U.H."/>
            <person name="Larsen T.O."/>
            <person name="Devries R.P."/>
            <person name="Grigoriev I.V."/>
            <person name="Machida M."/>
            <person name="Baker S.E."/>
            <person name="Andersen M.R."/>
        </authorList>
    </citation>
    <scope>NUCLEOTIDE SEQUENCE [LARGE SCALE GENOMIC DNA]</scope>
    <source>
        <strain evidence="6 7">IBT 18842</strain>
    </source>
</reference>
<dbReference type="PANTHER" id="PTHR12801">
    <property type="entry name" value="RNA EXONUCLEASE REXO1 / RECO3 FAMILY MEMBER-RELATED"/>
    <property type="match status" value="1"/>
</dbReference>
<dbReference type="GO" id="GO:0006364">
    <property type="term" value="P:rRNA processing"/>
    <property type="evidence" value="ECO:0007669"/>
    <property type="project" value="TreeGrafter"/>
</dbReference>
<dbReference type="GO" id="GO:0003676">
    <property type="term" value="F:nucleic acid binding"/>
    <property type="evidence" value="ECO:0007669"/>
    <property type="project" value="InterPro"/>
</dbReference>
<dbReference type="InterPro" id="IPR036397">
    <property type="entry name" value="RNaseH_sf"/>
</dbReference>
<keyword evidence="2" id="KW-0378">Hydrolase</keyword>
<evidence type="ECO:0000256" key="1">
    <source>
        <dbReference type="ARBA" id="ARBA00022722"/>
    </source>
</evidence>
<feature type="region of interest" description="Disordered" evidence="4">
    <location>
        <begin position="1"/>
        <end position="75"/>
    </location>
</feature>
<dbReference type="GO" id="GO:0000027">
    <property type="term" value="P:ribosomal large subunit assembly"/>
    <property type="evidence" value="ECO:0007669"/>
    <property type="project" value="TreeGrafter"/>
</dbReference>
<evidence type="ECO:0000256" key="3">
    <source>
        <dbReference type="ARBA" id="ARBA00022839"/>
    </source>
</evidence>
<dbReference type="PANTHER" id="PTHR12801:SF114">
    <property type="entry name" value="EXONUCLEASE, PUTATIVE (AFU_ORTHOLOGUE AFUA_7G00870)-RELATED"/>
    <property type="match status" value="1"/>
</dbReference>
<evidence type="ECO:0000256" key="2">
    <source>
        <dbReference type="ARBA" id="ARBA00022801"/>
    </source>
</evidence>
<gene>
    <name evidence="6" type="ORF">BDV25DRAFT_136926</name>
</gene>
<dbReference type="SUPFAM" id="SSF53098">
    <property type="entry name" value="Ribonuclease H-like"/>
    <property type="match status" value="1"/>
</dbReference>
<protein>
    <submittedName>
        <fullName evidence="6">Ribonuclease H-like domain-containing protein</fullName>
    </submittedName>
</protein>
<dbReference type="AlphaFoldDB" id="A0A5N6U532"/>
<feature type="compositionally biased region" description="Polar residues" evidence="4">
    <location>
        <begin position="1"/>
        <end position="11"/>
    </location>
</feature>
<dbReference type="InterPro" id="IPR047021">
    <property type="entry name" value="REXO1/3/4-like"/>
</dbReference>
<dbReference type="EMBL" id="ML742040">
    <property type="protein sequence ID" value="KAE8153321.1"/>
    <property type="molecule type" value="Genomic_DNA"/>
</dbReference>
<dbReference type="InterPro" id="IPR013520">
    <property type="entry name" value="Ribonucl_H"/>
</dbReference>
<proteinExistence type="predicted"/>